<dbReference type="Proteomes" id="UP001148838">
    <property type="component" value="Unassembled WGS sequence"/>
</dbReference>
<evidence type="ECO:0000313" key="4">
    <source>
        <dbReference type="Proteomes" id="UP001148838"/>
    </source>
</evidence>
<feature type="transmembrane region" description="Helical" evidence="2">
    <location>
        <begin position="12"/>
        <end position="39"/>
    </location>
</feature>
<evidence type="ECO:0000256" key="2">
    <source>
        <dbReference type="SAM" id="Phobius"/>
    </source>
</evidence>
<keyword evidence="4" id="KW-1185">Reference proteome</keyword>
<dbReference type="EMBL" id="JAJSOF020000005">
    <property type="protein sequence ID" value="KAJ4448487.1"/>
    <property type="molecule type" value="Genomic_DNA"/>
</dbReference>
<feature type="non-terminal residue" evidence="3">
    <location>
        <position position="1"/>
    </location>
</feature>
<sequence length="274" mass="29944">SHSGVAAATPAILQITPILGVLIGVVTALVLVAVIIVVVMRLRGHGDDDVKEREDGSGNSGRRGTPPGGDKSSTMPLSKDTDESIDSMDEKNPDIIPQNSDTDYQDPDEKAFEKLNNAPSRIYANMTPRLQSPPNNGMYENTNNIMNIPKTVSNNDKNLQVIGFNDEITYAELSPMYGTSTLRRQQPHQEPTVYAQIDVTKKLVPVTTSAPEGCHPSALPLLHHPHLTAYQQPLHVLQQRPPRPCDESLPDQQADVETPLISRPTSTPHRESTV</sequence>
<reference evidence="3 4" key="1">
    <citation type="journal article" date="2022" name="Allergy">
        <title>Genome assembly and annotation of Periplaneta americana reveal a comprehensive cockroach allergen profile.</title>
        <authorList>
            <person name="Wang L."/>
            <person name="Xiong Q."/>
            <person name="Saelim N."/>
            <person name="Wang L."/>
            <person name="Nong W."/>
            <person name="Wan A.T."/>
            <person name="Shi M."/>
            <person name="Liu X."/>
            <person name="Cao Q."/>
            <person name="Hui J.H.L."/>
            <person name="Sookrung N."/>
            <person name="Leung T.F."/>
            <person name="Tungtrongchitr A."/>
            <person name="Tsui S.K.W."/>
        </authorList>
    </citation>
    <scope>NUCLEOTIDE SEQUENCE [LARGE SCALE GENOMIC DNA]</scope>
    <source>
        <strain evidence="3">PWHHKU_190912</strain>
    </source>
</reference>
<accession>A0ABQ8TS05</accession>
<evidence type="ECO:0000313" key="3">
    <source>
        <dbReference type="EMBL" id="KAJ4448487.1"/>
    </source>
</evidence>
<feature type="compositionally biased region" description="Basic and acidic residues" evidence="1">
    <location>
        <begin position="47"/>
        <end position="56"/>
    </location>
</feature>
<keyword evidence="2" id="KW-0812">Transmembrane</keyword>
<gene>
    <name evidence="3" type="ORF">ANN_10503</name>
</gene>
<organism evidence="3 4">
    <name type="scientific">Periplaneta americana</name>
    <name type="common">American cockroach</name>
    <name type="synonym">Blatta americana</name>
    <dbReference type="NCBI Taxonomy" id="6978"/>
    <lineage>
        <taxon>Eukaryota</taxon>
        <taxon>Metazoa</taxon>
        <taxon>Ecdysozoa</taxon>
        <taxon>Arthropoda</taxon>
        <taxon>Hexapoda</taxon>
        <taxon>Insecta</taxon>
        <taxon>Pterygota</taxon>
        <taxon>Neoptera</taxon>
        <taxon>Polyneoptera</taxon>
        <taxon>Dictyoptera</taxon>
        <taxon>Blattodea</taxon>
        <taxon>Blattoidea</taxon>
        <taxon>Blattidae</taxon>
        <taxon>Blattinae</taxon>
        <taxon>Periplaneta</taxon>
    </lineage>
</organism>
<feature type="region of interest" description="Disordered" evidence="1">
    <location>
        <begin position="239"/>
        <end position="274"/>
    </location>
</feature>
<name>A0ABQ8TS05_PERAM</name>
<feature type="region of interest" description="Disordered" evidence="1">
    <location>
        <begin position="47"/>
        <end position="107"/>
    </location>
</feature>
<protein>
    <submittedName>
        <fullName evidence="3">Uncharacterized protein</fullName>
    </submittedName>
</protein>
<keyword evidence="2" id="KW-0472">Membrane</keyword>
<evidence type="ECO:0000256" key="1">
    <source>
        <dbReference type="SAM" id="MobiDB-lite"/>
    </source>
</evidence>
<keyword evidence="2" id="KW-1133">Transmembrane helix</keyword>
<comment type="caution">
    <text evidence="3">The sequence shown here is derived from an EMBL/GenBank/DDBJ whole genome shotgun (WGS) entry which is preliminary data.</text>
</comment>
<proteinExistence type="predicted"/>